<feature type="transmembrane region" description="Helical" evidence="7">
    <location>
        <begin position="298"/>
        <end position="321"/>
    </location>
</feature>
<dbReference type="EMBL" id="JACHMI010000001">
    <property type="protein sequence ID" value="MBB6556665.1"/>
    <property type="molecule type" value="Genomic_DNA"/>
</dbReference>
<keyword evidence="7" id="KW-0472">Membrane</keyword>
<accession>A0A7X0U6N6</accession>
<evidence type="ECO:0000256" key="2">
    <source>
        <dbReference type="ARBA" id="ARBA00012438"/>
    </source>
</evidence>
<feature type="compositionally biased region" description="Basic and acidic residues" evidence="6">
    <location>
        <begin position="700"/>
        <end position="720"/>
    </location>
</feature>
<keyword evidence="3" id="KW-0597">Phosphoprotein</keyword>
<reference evidence="9 10" key="1">
    <citation type="submission" date="2020-08" db="EMBL/GenBank/DDBJ databases">
        <title>Sequencing the genomes of 1000 actinobacteria strains.</title>
        <authorList>
            <person name="Klenk H.-P."/>
        </authorList>
    </citation>
    <scope>NUCLEOTIDE SEQUENCE [LARGE SCALE GENOMIC DNA]</scope>
    <source>
        <strain evidence="9 10">DSM 43768</strain>
    </source>
</reference>
<evidence type="ECO:0000256" key="3">
    <source>
        <dbReference type="ARBA" id="ARBA00022553"/>
    </source>
</evidence>
<dbReference type="PANTHER" id="PTHR45436">
    <property type="entry name" value="SENSOR HISTIDINE KINASE YKOH"/>
    <property type="match status" value="1"/>
</dbReference>
<dbReference type="AlphaFoldDB" id="A0A7X0U6N6"/>
<dbReference type="GO" id="GO:0005886">
    <property type="term" value="C:plasma membrane"/>
    <property type="evidence" value="ECO:0007669"/>
    <property type="project" value="TreeGrafter"/>
</dbReference>
<dbReference type="Gene3D" id="6.10.340.10">
    <property type="match status" value="1"/>
</dbReference>
<evidence type="ECO:0000313" key="9">
    <source>
        <dbReference type="EMBL" id="MBB6556665.1"/>
    </source>
</evidence>
<evidence type="ECO:0000256" key="1">
    <source>
        <dbReference type="ARBA" id="ARBA00000085"/>
    </source>
</evidence>
<keyword evidence="7" id="KW-1133">Transmembrane helix</keyword>
<dbReference type="Pfam" id="PF08376">
    <property type="entry name" value="NIT"/>
    <property type="match status" value="1"/>
</dbReference>
<protein>
    <recommendedName>
        <fullName evidence="2">histidine kinase</fullName>
        <ecNumber evidence="2">2.7.13.3</ecNumber>
    </recommendedName>
</protein>
<feature type="compositionally biased region" description="Basic and acidic residues" evidence="6">
    <location>
        <begin position="746"/>
        <end position="755"/>
    </location>
</feature>
<dbReference type="Gene3D" id="3.30.565.10">
    <property type="entry name" value="Histidine kinase-like ATPase, C-terminal domain"/>
    <property type="match status" value="1"/>
</dbReference>
<feature type="domain" description="Histidine kinase/HSP90-like ATPase" evidence="8">
    <location>
        <begin position="509"/>
        <end position="619"/>
    </location>
</feature>
<proteinExistence type="predicted"/>
<dbReference type="EC" id="2.7.13.3" evidence="2"/>
<evidence type="ECO:0000313" key="10">
    <source>
        <dbReference type="Proteomes" id="UP000565579"/>
    </source>
</evidence>
<dbReference type="GO" id="GO:0000160">
    <property type="term" value="P:phosphorelay signal transduction system"/>
    <property type="evidence" value="ECO:0007669"/>
    <property type="project" value="TreeGrafter"/>
</dbReference>
<dbReference type="SUPFAM" id="SSF55874">
    <property type="entry name" value="ATPase domain of HSP90 chaperone/DNA topoisomerase II/histidine kinase"/>
    <property type="match status" value="1"/>
</dbReference>
<name>A0A7X0U6N6_9ACTN</name>
<dbReference type="InterPro" id="IPR050428">
    <property type="entry name" value="TCS_sensor_his_kinase"/>
</dbReference>
<dbReference type="Pfam" id="PF02518">
    <property type="entry name" value="HATPase_c"/>
    <property type="match status" value="1"/>
</dbReference>
<organism evidence="9 10">
    <name type="scientific">Nonomuraea rubra</name>
    <dbReference type="NCBI Taxonomy" id="46180"/>
    <lineage>
        <taxon>Bacteria</taxon>
        <taxon>Bacillati</taxon>
        <taxon>Actinomycetota</taxon>
        <taxon>Actinomycetes</taxon>
        <taxon>Streptosporangiales</taxon>
        <taxon>Streptosporangiaceae</taxon>
        <taxon>Nonomuraea</taxon>
    </lineage>
</organism>
<dbReference type="InterPro" id="IPR003594">
    <property type="entry name" value="HATPase_dom"/>
</dbReference>
<evidence type="ECO:0000259" key="8">
    <source>
        <dbReference type="SMART" id="SM00387"/>
    </source>
</evidence>
<evidence type="ECO:0000256" key="7">
    <source>
        <dbReference type="SAM" id="Phobius"/>
    </source>
</evidence>
<evidence type="ECO:0000256" key="5">
    <source>
        <dbReference type="ARBA" id="ARBA00022777"/>
    </source>
</evidence>
<feature type="region of interest" description="Disordered" evidence="6">
    <location>
        <begin position="640"/>
        <end position="780"/>
    </location>
</feature>
<keyword evidence="10" id="KW-1185">Reference proteome</keyword>
<dbReference type="InterPro" id="IPR036890">
    <property type="entry name" value="HATPase_C_sf"/>
</dbReference>
<comment type="caution">
    <text evidence="9">The sequence shown here is derived from an EMBL/GenBank/DDBJ whole genome shotgun (WGS) entry which is preliminary data.</text>
</comment>
<dbReference type="SMART" id="SM00387">
    <property type="entry name" value="HATPase_c"/>
    <property type="match status" value="1"/>
</dbReference>
<keyword evidence="4" id="KW-0808">Transferase</keyword>
<evidence type="ECO:0000256" key="6">
    <source>
        <dbReference type="SAM" id="MobiDB-lite"/>
    </source>
</evidence>
<dbReference type="PANTHER" id="PTHR45436:SF5">
    <property type="entry name" value="SENSOR HISTIDINE KINASE TRCS"/>
    <property type="match status" value="1"/>
</dbReference>
<sequence>MASGRSIRFKISTLLVIPLISLIALWGFAASTTSGEALNLLKVETIWTDVINHTDGLVGNLQTERLASAQRLAGTSGDPDALAKARAKVDNNNKTLRQRALGEDAQSALTDDMKTQLQTVFEAIDRLPDIRRKVDDRQLTPGGLVTEYAKISDEVHLLYSRLTMSTDLELALQAQGLISADEVRELLAREHALIVAANGRASMHDVHLLAGIDGTRRHLFPKALANLDTELRAPFEKLYYSPRYVTMENLLEAYIGGEPLDLDLWRGISDQVQKEYRESIWRTGDKLLARMEPAGVGIAVRAGVAGALGLIAVIVSIVISVRIGRRLTRELGALRRTALDLAEIRLPDVVAKLRKGEPVDIAAEAPPITVSQKSTSEVRDLAAAFDSVQSTAVDAAVEQAKLREGVSEALRNLARRSQSLLQRQLRLLDEMQRQTEEPEALERLFKLDHLTTRMRRHAEGLVLLSGGAAGRRWRGVIPMEDVLSGAAAQVEEYTRVRVYPMPEAGVSGSAVADLMHLFAELIENATTFSSPSNEVAVHGEMVGRGFAVEIEDRGLGLDEATRRAINERLASPPEFDASQTERLGFAVVGMLAARHGIKVTLKPSPYGGTTAIVLIPATLVEPIAMPVQPVEFEPVPVSVIRPDPQEVTGPGELPRRVRTSRRNGTASTPAALPQQAPPQDDAPPRQLPRRERPAGLPQRQRAEGPPQRERQAGLPQRERQPGLPQREGQTGLPQRLGQEPPATPPIEERSPEETRALLSSLQSGWQRGRQESDQDGGSQS</sequence>
<evidence type="ECO:0000256" key="4">
    <source>
        <dbReference type="ARBA" id="ARBA00022679"/>
    </source>
</evidence>
<comment type="catalytic activity">
    <reaction evidence="1">
        <text>ATP + protein L-histidine = ADP + protein N-phospho-L-histidine.</text>
        <dbReference type="EC" id="2.7.13.3"/>
    </reaction>
</comment>
<keyword evidence="5 9" id="KW-0418">Kinase</keyword>
<dbReference type="InterPro" id="IPR013587">
    <property type="entry name" value="Nitrate/nitrite_sensing"/>
</dbReference>
<keyword evidence="7" id="KW-0812">Transmembrane</keyword>
<dbReference type="Proteomes" id="UP000565579">
    <property type="component" value="Unassembled WGS sequence"/>
</dbReference>
<gene>
    <name evidence="9" type="ORF">HD593_011460</name>
</gene>
<dbReference type="RefSeq" id="WP_185111110.1">
    <property type="nucleotide sequence ID" value="NZ_BAAAXY010000294.1"/>
</dbReference>
<dbReference type="GO" id="GO:0004673">
    <property type="term" value="F:protein histidine kinase activity"/>
    <property type="evidence" value="ECO:0007669"/>
    <property type="project" value="UniProtKB-EC"/>
</dbReference>
<feature type="compositionally biased region" description="Low complexity" evidence="6">
    <location>
        <begin position="669"/>
        <end position="679"/>
    </location>
</feature>